<gene>
    <name evidence="1" type="ORF">SAMN04487928_13815</name>
</gene>
<sequence length="287" mass="32721">MSNEECNPRKSGLNIDLIQDDKKREIAKIVKQFLDAKHYTIRKFAEIDPPISLSTANNLMSPAYGSAPTPKILRKIARKIANESQDVNAEDIYKEMLKIIGEDEAKYPFNEEAKNVDGPKITESEIRNLLMEKISTLLLENNLSASYKAESSIRTQRIKKIFKGKDTENIFYPNIRYDFIATIKGPSELPIDTWLFNITQDTVFLGQRLPNLFYNVMIDATPKTKFSIITTKESVYEELIMRLKLGFTAFNAYVSVVLIGEDTFKETYIDTAKEPKDLDKVGLSITP</sequence>
<reference evidence="2" key="1">
    <citation type="submission" date="2016-10" db="EMBL/GenBank/DDBJ databases">
        <authorList>
            <person name="Varghese N."/>
            <person name="Submissions S."/>
        </authorList>
    </citation>
    <scope>NUCLEOTIDE SEQUENCE [LARGE SCALE GENOMIC DNA]</scope>
    <source>
        <strain evidence="2">P18</strain>
    </source>
</reference>
<proteinExistence type="predicted"/>
<organism evidence="1 2">
    <name type="scientific">Butyrivibrio proteoclasticus</name>
    <dbReference type="NCBI Taxonomy" id="43305"/>
    <lineage>
        <taxon>Bacteria</taxon>
        <taxon>Bacillati</taxon>
        <taxon>Bacillota</taxon>
        <taxon>Clostridia</taxon>
        <taxon>Lachnospirales</taxon>
        <taxon>Lachnospiraceae</taxon>
        <taxon>Butyrivibrio</taxon>
    </lineage>
</organism>
<dbReference type="Proteomes" id="UP000182624">
    <property type="component" value="Unassembled WGS sequence"/>
</dbReference>
<keyword evidence="2" id="KW-1185">Reference proteome</keyword>
<protein>
    <submittedName>
        <fullName evidence="1">Uncharacterized protein</fullName>
    </submittedName>
</protein>
<dbReference type="RefSeq" id="WP_074891549.1">
    <property type="nucleotide sequence ID" value="NZ_FOXO01000038.1"/>
</dbReference>
<evidence type="ECO:0000313" key="1">
    <source>
        <dbReference type="EMBL" id="SFQ36385.1"/>
    </source>
</evidence>
<accession>A0A1I5XWT4</accession>
<name>A0A1I5XWT4_9FIRM</name>
<dbReference type="EMBL" id="FOXO01000038">
    <property type="protein sequence ID" value="SFQ36385.1"/>
    <property type="molecule type" value="Genomic_DNA"/>
</dbReference>
<dbReference type="AlphaFoldDB" id="A0A1I5XWT4"/>
<evidence type="ECO:0000313" key="2">
    <source>
        <dbReference type="Proteomes" id="UP000182624"/>
    </source>
</evidence>